<organism evidence="1 2">
    <name type="scientific">Euplotes crassus</name>
    <dbReference type="NCBI Taxonomy" id="5936"/>
    <lineage>
        <taxon>Eukaryota</taxon>
        <taxon>Sar</taxon>
        <taxon>Alveolata</taxon>
        <taxon>Ciliophora</taxon>
        <taxon>Intramacronucleata</taxon>
        <taxon>Spirotrichea</taxon>
        <taxon>Hypotrichia</taxon>
        <taxon>Euplotida</taxon>
        <taxon>Euplotidae</taxon>
        <taxon>Moneuplotes</taxon>
    </lineage>
</organism>
<gene>
    <name evidence="1" type="ORF">ECRASSUSDP1_LOCUS27647</name>
</gene>
<name>A0AAD2D9J4_EUPCR</name>
<dbReference type="AlphaFoldDB" id="A0AAD2D9J4"/>
<protein>
    <submittedName>
        <fullName evidence="1">Uncharacterized protein</fullName>
    </submittedName>
</protein>
<accession>A0AAD2D9J4</accession>
<dbReference type="EMBL" id="CAMPGE010028525">
    <property type="protein sequence ID" value="CAI2386047.1"/>
    <property type="molecule type" value="Genomic_DNA"/>
</dbReference>
<evidence type="ECO:0000313" key="2">
    <source>
        <dbReference type="Proteomes" id="UP001295684"/>
    </source>
</evidence>
<comment type="caution">
    <text evidence="1">The sequence shown here is derived from an EMBL/GenBank/DDBJ whole genome shotgun (WGS) entry which is preliminary data.</text>
</comment>
<dbReference type="Proteomes" id="UP001295684">
    <property type="component" value="Unassembled WGS sequence"/>
</dbReference>
<keyword evidence="2" id="KW-1185">Reference proteome</keyword>
<proteinExistence type="predicted"/>
<evidence type="ECO:0000313" key="1">
    <source>
        <dbReference type="EMBL" id="CAI2386047.1"/>
    </source>
</evidence>
<reference evidence="1" key="1">
    <citation type="submission" date="2023-07" db="EMBL/GenBank/DDBJ databases">
        <authorList>
            <consortium name="AG Swart"/>
            <person name="Singh M."/>
            <person name="Singh A."/>
            <person name="Seah K."/>
            <person name="Emmerich C."/>
        </authorList>
    </citation>
    <scope>NUCLEOTIDE SEQUENCE</scope>
    <source>
        <strain evidence="1">DP1</strain>
    </source>
</reference>
<sequence length="50" mass="5445">MYHQGLSRCPTSVQDYQQGCIRAGIAALASPGDGIPGILDKLKYLSRYCE</sequence>